<comment type="caution">
    <text evidence="2">The sequence shown here is derived from an EMBL/GenBank/DDBJ whole genome shotgun (WGS) entry which is preliminary data.</text>
</comment>
<dbReference type="EMBL" id="JABFTP020000165">
    <property type="protein sequence ID" value="KAL3284961.1"/>
    <property type="molecule type" value="Genomic_DNA"/>
</dbReference>
<reference evidence="2 3" key="1">
    <citation type="journal article" date="2021" name="BMC Biol.">
        <title>Horizontally acquired antibacterial genes associated with adaptive radiation of ladybird beetles.</title>
        <authorList>
            <person name="Li H.S."/>
            <person name="Tang X.F."/>
            <person name="Huang Y.H."/>
            <person name="Xu Z.Y."/>
            <person name="Chen M.L."/>
            <person name="Du X.Y."/>
            <person name="Qiu B.Y."/>
            <person name="Chen P.T."/>
            <person name="Zhang W."/>
            <person name="Slipinski A."/>
            <person name="Escalona H.E."/>
            <person name="Waterhouse R.M."/>
            <person name="Zwick A."/>
            <person name="Pang H."/>
        </authorList>
    </citation>
    <scope>NUCLEOTIDE SEQUENCE [LARGE SCALE GENOMIC DNA]</scope>
    <source>
        <strain evidence="2">SYSU2018</strain>
    </source>
</reference>
<organism evidence="2 3">
    <name type="scientific">Cryptolaemus montrouzieri</name>
    <dbReference type="NCBI Taxonomy" id="559131"/>
    <lineage>
        <taxon>Eukaryota</taxon>
        <taxon>Metazoa</taxon>
        <taxon>Ecdysozoa</taxon>
        <taxon>Arthropoda</taxon>
        <taxon>Hexapoda</taxon>
        <taxon>Insecta</taxon>
        <taxon>Pterygota</taxon>
        <taxon>Neoptera</taxon>
        <taxon>Endopterygota</taxon>
        <taxon>Coleoptera</taxon>
        <taxon>Polyphaga</taxon>
        <taxon>Cucujiformia</taxon>
        <taxon>Coccinelloidea</taxon>
        <taxon>Coccinellidae</taxon>
        <taxon>Scymninae</taxon>
        <taxon>Scymnini</taxon>
        <taxon>Cryptolaemus</taxon>
    </lineage>
</organism>
<accession>A0ABD2P246</accession>
<evidence type="ECO:0000313" key="2">
    <source>
        <dbReference type="EMBL" id="KAL3284961.1"/>
    </source>
</evidence>
<dbReference type="Proteomes" id="UP001516400">
    <property type="component" value="Unassembled WGS sequence"/>
</dbReference>
<dbReference type="AlphaFoldDB" id="A0ABD2P246"/>
<proteinExistence type="predicted"/>
<keyword evidence="3" id="KW-1185">Reference proteome</keyword>
<feature type="region of interest" description="Disordered" evidence="1">
    <location>
        <begin position="71"/>
        <end position="94"/>
    </location>
</feature>
<feature type="compositionally biased region" description="Basic and acidic residues" evidence="1">
    <location>
        <begin position="9"/>
        <end position="20"/>
    </location>
</feature>
<name>A0ABD2P246_9CUCU</name>
<feature type="compositionally biased region" description="Acidic residues" evidence="1">
    <location>
        <begin position="71"/>
        <end position="83"/>
    </location>
</feature>
<evidence type="ECO:0000256" key="1">
    <source>
        <dbReference type="SAM" id="MobiDB-lite"/>
    </source>
</evidence>
<sequence>MSKKQSHNSRPDGEYVEAPRPRFPKQLPQGPLSRKVWGASADELLLDSMDLISELIQTWEGRNGPNYDYEDGYGFDSSTEEEYENVRNVSGRRK</sequence>
<evidence type="ECO:0000313" key="3">
    <source>
        <dbReference type="Proteomes" id="UP001516400"/>
    </source>
</evidence>
<gene>
    <name evidence="2" type="ORF">HHI36_019090</name>
</gene>
<feature type="region of interest" description="Disordered" evidence="1">
    <location>
        <begin position="1"/>
        <end position="33"/>
    </location>
</feature>
<protein>
    <submittedName>
        <fullName evidence="2">Uncharacterized protein</fullName>
    </submittedName>
</protein>